<feature type="non-terminal residue" evidence="1">
    <location>
        <position position="1"/>
    </location>
</feature>
<evidence type="ECO:0000313" key="1">
    <source>
        <dbReference type="EMBL" id="TKB95703.1"/>
    </source>
</evidence>
<evidence type="ECO:0000313" key="2">
    <source>
        <dbReference type="Proteomes" id="UP000308181"/>
    </source>
</evidence>
<dbReference type="AlphaFoldDB" id="A0A4U1BWK8"/>
<dbReference type="Proteomes" id="UP000308181">
    <property type="component" value="Unassembled WGS sequence"/>
</dbReference>
<comment type="caution">
    <text evidence="1">The sequence shown here is derived from an EMBL/GenBank/DDBJ whole genome shotgun (WGS) entry which is preliminary data.</text>
</comment>
<keyword evidence="2" id="KW-1185">Reference proteome</keyword>
<protein>
    <submittedName>
        <fullName evidence="1">RNA polymerase sigma factor</fullName>
    </submittedName>
</protein>
<name>A0A4U1BWK8_9SPHI</name>
<dbReference type="EMBL" id="SWBP01000007">
    <property type="protein sequence ID" value="TKB95703.1"/>
    <property type="molecule type" value="Genomic_DNA"/>
</dbReference>
<organism evidence="1 2">
    <name type="scientific">Pedobacter cryophilus</name>
    <dbReference type="NCBI Taxonomy" id="2571271"/>
    <lineage>
        <taxon>Bacteria</taxon>
        <taxon>Pseudomonadati</taxon>
        <taxon>Bacteroidota</taxon>
        <taxon>Sphingobacteriia</taxon>
        <taxon>Sphingobacteriales</taxon>
        <taxon>Sphingobacteriaceae</taxon>
        <taxon>Pedobacter</taxon>
    </lineage>
</organism>
<gene>
    <name evidence="1" type="ORF">FA046_15530</name>
</gene>
<reference evidence="1 2" key="1">
    <citation type="submission" date="2019-04" db="EMBL/GenBank/DDBJ databases">
        <title>Pedobacter sp. AR-3-17 sp. nov., isolated from Arctic soil.</title>
        <authorList>
            <person name="Dahal R.H."/>
            <person name="Kim D.-U."/>
        </authorList>
    </citation>
    <scope>NUCLEOTIDE SEQUENCE [LARGE SCALE GENOMIC DNA]</scope>
    <source>
        <strain evidence="1 2">AR-3-17</strain>
    </source>
</reference>
<accession>A0A4U1BWK8</accession>
<sequence length="33" mass="3628">GTVKTRIHVARKLLKKDLKAYDKKATSFAVVAA</sequence>
<proteinExistence type="predicted"/>